<proteinExistence type="predicted"/>
<feature type="compositionally biased region" description="Basic and acidic residues" evidence="1">
    <location>
        <begin position="552"/>
        <end position="563"/>
    </location>
</feature>
<organism evidence="2 3">
    <name type="scientific">Lactarius akahatsu</name>
    <dbReference type="NCBI Taxonomy" id="416441"/>
    <lineage>
        <taxon>Eukaryota</taxon>
        <taxon>Fungi</taxon>
        <taxon>Dikarya</taxon>
        <taxon>Basidiomycota</taxon>
        <taxon>Agaricomycotina</taxon>
        <taxon>Agaricomycetes</taxon>
        <taxon>Russulales</taxon>
        <taxon>Russulaceae</taxon>
        <taxon>Lactarius</taxon>
    </lineage>
</organism>
<feature type="compositionally biased region" description="Polar residues" evidence="1">
    <location>
        <begin position="449"/>
        <end position="458"/>
    </location>
</feature>
<dbReference type="Proteomes" id="UP001201163">
    <property type="component" value="Unassembled WGS sequence"/>
</dbReference>
<keyword evidence="3" id="KW-1185">Reference proteome</keyword>
<feature type="compositionally biased region" description="Polar residues" evidence="1">
    <location>
        <begin position="286"/>
        <end position="314"/>
    </location>
</feature>
<evidence type="ECO:0000256" key="1">
    <source>
        <dbReference type="SAM" id="MobiDB-lite"/>
    </source>
</evidence>
<feature type="compositionally biased region" description="Polar residues" evidence="1">
    <location>
        <begin position="253"/>
        <end position="262"/>
    </location>
</feature>
<evidence type="ECO:0000313" key="2">
    <source>
        <dbReference type="EMBL" id="KAH8988804.1"/>
    </source>
</evidence>
<dbReference type="PANTHER" id="PTHR38696">
    <property type="entry name" value="MEDIATOR OF RNA POLYMERASE II TRANSCRIPTION SUBUNIT 13"/>
    <property type="match status" value="1"/>
</dbReference>
<gene>
    <name evidence="2" type="ORF">EDB92DRAFT_1947727</name>
</gene>
<feature type="compositionally biased region" description="Basic and acidic residues" evidence="1">
    <location>
        <begin position="469"/>
        <end position="483"/>
    </location>
</feature>
<accession>A0AAD4LF64</accession>
<feature type="compositionally biased region" description="Pro residues" evidence="1">
    <location>
        <begin position="620"/>
        <end position="630"/>
    </location>
</feature>
<dbReference type="EMBL" id="JAKELL010000040">
    <property type="protein sequence ID" value="KAH8988804.1"/>
    <property type="molecule type" value="Genomic_DNA"/>
</dbReference>
<comment type="caution">
    <text evidence="2">The sequence shown here is derived from an EMBL/GenBank/DDBJ whole genome shotgun (WGS) entry which is preliminary data.</text>
</comment>
<feature type="compositionally biased region" description="Basic and acidic residues" evidence="1">
    <location>
        <begin position="722"/>
        <end position="759"/>
    </location>
</feature>
<dbReference type="PANTHER" id="PTHR38696:SF1">
    <property type="entry name" value="MEDIATOR OF RNA POLYMERASE II TRANSCRIPTION SUBUNIT 13"/>
    <property type="match status" value="1"/>
</dbReference>
<protein>
    <submittedName>
        <fullName evidence="2">Uncharacterized protein</fullName>
    </submittedName>
</protein>
<dbReference type="AlphaFoldDB" id="A0AAD4LF64"/>
<name>A0AAD4LF64_9AGAM</name>
<feature type="region of interest" description="Disordered" evidence="1">
    <location>
        <begin position="678"/>
        <end position="759"/>
    </location>
</feature>
<feature type="region of interest" description="Disordered" evidence="1">
    <location>
        <begin position="402"/>
        <end position="663"/>
    </location>
</feature>
<evidence type="ECO:0000313" key="3">
    <source>
        <dbReference type="Proteomes" id="UP001201163"/>
    </source>
</evidence>
<sequence length="759" mass="81976">MSPISPADSNIVPRREFIRDQHPASSFSILALSGAALLRLYSFPPDAVLALRKHLDSAHLILSSRELIQNNFCELSLDGKPWSNPKSTRTEKLLMDILYVLYRNDYNFLSTLDYGREQDDRLVMAFSRPSSLPPPPPFLAPASGTISQEDQNVLRVIAPPLHLTPAILQTVRGSWPRGVVSEKKVAENVYEFKFKGYGWFQEDTFATDSLRHILSLLSSLDVFGFTLLTSLSLNGRSRFKDLWVFLGLSQSIPTESRPSSPLGTDLKASSDRNRGRRGSYPVPANSPLSSNPRGHTRAASSNNISSTGPNSSKSGVVRKPAPRAQLPVSVAQSTASNDNIPDPETPTQRAEELRMELQSSVGSAVDMTGIGTHKFGHGPQGEADESVYQRMPSRLYGNFHFPGTSAPVVKPPQTGGHPRSAQPFGGATRQQSGTPTPPLLGPGAFRDSAISSNTSQTLDVPIAWTGAGKETDHPGPRSRDPKENALPGGWISARIKESNVPGDPKESHRHKHAIAPLSQPEEQEVKAATPELVYPKLRPAKSGKATLVPEPPRAEIHGARAADRFPAPAPGMRDHNPAKVPAEGWVLVNVGHPGAPGAPPPQATNPPLQHGLQRKRSFPPMSPQRPPPAHSPYSTGSRGAPTGLTVGGHKKGHSNYNPSSMSPAAKAIVVFDAIEAKRKAATGDTSQSGFRKFFSLARPDSPGKSPGKERKLVLSGGGSKSKLLEQEDGTDKREGAARERWRTRGTPEGRKSHRRMSVD</sequence>
<reference evidence="2" key="1">
    <citation type="submission" date="2022-01" db="EMBL/GenBank/DDBJ databases">
        <title>Comparative genomics reveals a dynamic genome evolution in the ectomycorrhizal milk-cap (Lactarius) mushrooms.</title>
        <authorList>
            <consortium name="DOE Joint Genome Institute"/>
            <person name="Lebreton A."/>
            <person name="Tang N."/>
            <person name="Kuo A."/>
            <person name="LaButti K."/>
            <person name="Drula E."/>
            <person name="Barry K."/>
            <person name="Clum A."/>
            <person name="Lipzen A."/>
            <person name="Mousain D."/>
            <person name="Ng V."/>
            <person name="Wang R."/>
            <person name="Wang X."/>
            <person name="Dai Y."/>
            <person name="Henrissat B."/>
            <person name="Grigoriev I.V."/>
            <person name="Guerin-Laguette A."/>
            <person name="Yu F."/>
            <person name="Martin F.M."/>
        </authorList>
    </citation>
    <scope>NUCLEOTIDE SEQUENCE</scope>
    <source>
        <strain evidence="2">QP</strain>
    </source>
</reference>
<feature type="region of interest" description="Disordered" evidence="1">
    <location>
        <begin position="253"/>
        <end position="352"/>
    </location>
</feature>
<feature type="compositionally biased region" description="Polar residues" evidence="1">
    <location>
        <begin position="330"/>
        <end position="339"/>
    </location>
</feature>